<evidence type="ECO:0000256" key="2">
    <source>
        <dbReference type="ARBA" id="ARBA00022801"/>
    </source>
</evidence>
<evidence type="ECO:0000256" key="3">
    <source>
        <dbReference type="ARBA" id="ARBA00023295"/>
    </source>
</evidence>
<reference evidence="6 7" key="1">
    <citation type="submission" date="2019-10" db="EMBL/GenBank/DDBJ databases">
        <title>Roseburia spp. ameliorate alcoholic fatty liver via restoration of gut barrier function.</title>
        <authorList>
            <person name="Seo B."/>
            <person name="Ko G."/>
        </authorList>
    </citation>
    <scope>NUCLEOTIDE SEQUENCE [LARGE SCALE GENOMIC DNA]</scope>
    <source>
        <strain evidence="6 7">SNUG30017</strain>
    </source>
</reference>
<protein>
    <submittedName>
        <fullName evidence="6">Glycoside hydrolase family 28 protein</fullName>
    </submittedName>
</protein>
<dbReference type="SUPFAM" id="SSF51126">
    <property type="entry name" value="Pectin lyase-like"/>
    <property type="match status" value="1"/>
</dbReference>
<dbReference type="GO" id="GO:0004650">
    <property type="term" value="F:polygalacturonase activity"/>
    <property type="evidence" value="ECO:0007669"/>
    <property type="project" value="InterPro"/>
</dbReference>
<dbReference type="PANTHER" id="PTHR31339:SF9">
    <property type="entry name" value="PLASMIN AND FIBRONECTIN-BINDING PROTEIN A"/>
    <property type="match status" value="1"/>
</dbReference>
<dbReference type="Gene3D" id="2.160.20.10">
    <property type="entry name" value="Single-stranded right-handed beta-helix, Pectin lyase-like"/>
    <property type="match status" value="1"/>
</dbReference>
<comment type="similarity">
    <text evidence="1 4">Belongs to the glycosyl hydrolase 28 family.</text>
</comment>
<accession>A0A6L6XHY3</accession>
<dbReference type="InterPro" id="IPR024535">
    <property type="entry name" value="RHGA/B-epi-like_pectate_lyase"/>
</dbReference>
<dbReference type="AlphaFoldDB" id="A0A6L6XHY3"/>
<feature type="domain" description="Rhamnogalacturonase A/B/Epimerase-like pectate lyase" evidence="5">
    <location>
        <begin position="83"/>
        <end position="126"/>
    </location>
</feature>
<dbReference type="InterPro" id="IPR012334">
    <property type="entry name" value="Pectin_lyas_fold"/>
</dbReference>
<gene>
    <name evidence="6" type="ORF">GCK47_12350</name>
</gene>
<dbReference type="SMART" id="SM00710">
    <property type="entry name" value="PbH1"/>
    <property type="match status" value="4"/>
</dbReference>
<dbReference type="EMBL" id="WGGT01000015">
    <property type="protein sequence ID" value="MVQ46473.1"/>
    <property type="molecule type" value="Genomic_DNA"/>
</dbReference>
<dbReference type="RefSeq" id="WP_157350754.1">
    <property type="nucleotide sequence ID" value="NZ_WGGT01000015.1"/>
</dbReference>
<dbReference type="InterPro" id="IPR051801">
    <property type="entry name" value="GH28_Enzymes"/>
</dbReference>
<evidence type="ECO:0000256" key="4">
    <source>
        <dbReference type="RuleBase" id="RU361169"/>
    </source>
</evidence>
<keyword evidence="3 4" id="KW-0326">Glycosidase</keyword>
<evidence type="ECO:0000259" key="5">
    <source>
        <dbReference type="Pfam" id="PF12708"/>
    </source>
</evidence>
<dbReference type="GO" id="GO:0005975">
    <property type="term" value="P:carbohydrate metabolic process"/>
    <property type="evidence" value="ECO:0007669"/>
    <property type="project" value="InterPro"/>
</dbReference>
<name>A0A6L6XHY3_9FIRM</name>
<evidence type="ECO:0000313" key="7">
    <source>
        <dbReference type="Proteomes" id="UP000479531"/>
    </source>
</evidence>
<dbReference type="PANTHER" id="PTHR31339">
    <property type="entry name" value="PECTIN LYASE-RELATED"/>
    <property type="match status" value="1"/>
</dbReference>
<dbReference type="Proteomes" id="UP000479531">
    <property type="component" value="Unassembled WGS sequence"/>
</dbReference>
<comment type="caution">
    <text evidence="6">The sequence shown here is derived from an EMBL/GenBank/DDBJ whole genome shotgun (WGS) entry which is preliminary data.</text>
</comment>
<proteinExistence type="inferred from homology"/>
<dbReference type="InterPro" id="IPR006626">
    <property type="entry name" value="PbH1"/>
</dbReference>
<dbReference type="InterPro" id="IPR000743">
    <property type="entry name" value="Glyco_hydro_28"/>
</dbReference>
<organism evidence="6 7">
    <name type="scientific">Roseburia intestinalis</name>
    <dbReference type="NCBI Taxonomy" id="166486"/>
    <lineage>
        <taxon>Bacteria</taxon>
        <taxon>Bacillati</taxon>
        <taxon>Bacillota</taxon>
        <taxon>Clostridia</taxon>
        <taxon>Lachnospirales</taxon>
        <taxon>Lachnospiraceae</taxon>
        <taxon>Roseburia</taxon>
    </lineage>
</organism>
<keyword evidence="2 4" id="KW-0378">Hydrolase</keyword>
<dbReference type="Pfam" id="PF12708">
    <property type="entry name" value="Pect-lyase_RHGA_epim"/>
    <property type="match status" value="1"/>
</dbReference>
<dbReference type="InterPro" id="IPR011050">
    <property type="entry name" value="Pectin_lyase_fold/virulence"/>
</dbReference>
<evidence type="ECO:0000256" key="1">
    <source>
        <dbReference type="ARBA" id="ARBA00008834"/>
    </source>
</evidence>
<sequence>MDVRLIMKSARNAVIEIADGGIYNTKETYHILLNGEETFSTDTVINSLFDLKPQTKYEVLVKTADGVERGNVSFVTAYEFVTLNVRDFGAAGDGKQDDTKFIQAAILACPKESRVLVPKGTYRITSLFLKSNLRFELAKGAELVADTDRASYPKFPGVIESYDETSEYNLGTWEGNPLPMFAGIITGLDVENVLIYGKGTINGNASKENWWKNPKVMVGAFRPRLFFLSHSQNVTLCGVTFKNSPSWTLHPYFSDNLKFYGVTINNPSDSPNTDGLDPESCKNVDIVGVKFSLGDDCIAVKSGKIYMGKKYKTPSENIHIRQCLMENGHGAVTVGSEMAGGVKNLVVEECRFYDTDRGLRIKTRRGRGKDAVLDQIIFKKIDMDQVMTPFVVNCFYFCDPDGKTEYVQSREKMPVDDGTPAILRLDFEDIKARNCHVAAAHFDGLPEQKIEQIVMKNISVTYAKNPKSGVPAMSSGVEECTKKGIFARNIKKLVLENVKIEGQDGELLVTEGIDQLIQ</sequence>
<dbReference type="Pfam" id="PF00295">
    <property type="entry name" value="Glyco_hydro_28"/>
    <property type="match status" value="1"/>
</dbReference>
<evidence type="ECO:0000313" key="6">
    <source>
        <dbReference type="EMBL" id="MVQ46473.1"/>
    </source>
</evidence>